<feature type="DNA-binding region" description="H-T-H motif" evidence="2">
    <location>
        <begin position="27"/>
        <end position="46"/>
    </location>
</feature>
<comment type="caution">
    <text evidence="4">The sequence shown here is derived from an EMBL/GenBank/DDBJ whole genome shotgun (WGS) entry which is preliminary data.</text>
</comment>
<dbReference type="RefSeq" id="WP_182600069.1">
    <property type="nucleotide sequence ID" value="NZ_JACIVF010000018.1"/>
</dbReference>
<evidence type="ECO:0000259" key="3">
    <source>
        <dbReference type="PROSITE" id="PS50977"/>
    </source>
</evidence>
<reference evidence="4 5" key="1">
    <citation type="submission" date="2021-12" db="EMBL/GenBank/DDBJ databases">
        <title>A phylogenomic analysis of Limosilactobacillus reuteri reveals ancient and stable evolutionary relationships with rodents and birds and zoonotic transmission to humans.</title>
        <authorList>
            <person name="Li F."/>
            <person name="Li X."/>
            <person name="Cheng C."/>
            <person name="Tollenaar S."/>
            <person name="Zhang J.S."/>
            <person name="Simpson D."/>
            <person name="Tasseva G."/>
            <person name="Perez-Munoz M.E."/>
            <person name="Frese S."/>
            <person name="Gaenzle M.G."/>
            <person name="Walter J."/>
            <person name="Zheng J."/>
        </authorList>
    </citation>
    <scope>NUCLEOTIDE SEQUENCE [LARGE SCALE GENOMIC DNA]</scope>
    <source>
        <strain evidence="4 5">BG-MG3-B</strain>
    </source>
</reference>
<dbReference type="SUPFAM" id="SSF46689">
    <property type="entry name" value="Homeodomain-like"/>
    <property type="match status" value="1"/>
</dbReference>
<dbReference type="Gene3D" id="1.10.357.10">
    <property type="entry name" value="Tetracycline Repressor, domain 2"/>
    <property type="match status" value="1"/>
</dbReference>
<dbReference type="InterPro" id="IPR001647">
    <property type="entry name" value="HTH_TetR"/>
</dbReference>
<name>A0ABS8R797_9LACO</name>
<gene>
    <name evidence="4" type="ORF">LTY36_03360</name>
</gene>
<dbReference type="EMBL" id="JAJPDE010000041">
    <property type="protein sequence ID" value="MCD7130242.1"/>
    <property type="molecule type" value="Genomic_DNA"/>
</dbReference>
<evidence type="ECO:0000256" key="1">
    <source>
        <dbReference type="ARBA" id="ARBA00023125"/>
    </source>
</evidence>
<proteinExistence type="predicted"/>
<accession>A0ABS8R797</accession>
<evidence type="ECO:0000256" key="2">
    <source>
        <dbReference type="PROSITE-ProRule" id="PRU00335"/>
    </source>
</evidence>
<evidence type="ECO:0000313" key="4">
    <source>
        <dbReference type="EMBL" id="MCD7130242.1"/>
    </source>
</evidence>
<dbReference type="Proteomes" id="UP001199710">
    <property type="component" value="Unassembled WGS sequence"/>
</dbReference>
<sequence length="214" mass="25289">MSKERRRQQMTYLILNRIIKTGFSDLTMEDFVKMLPLSRATVYRYFNSRQKVISAVVIEYVNYIDQFDLPSFIHDENDWIVNVEKQLEAALVFYSHFSAIFLTDLKAEFPHEYQLLQGKIVDHNLHLLEFFRAGQEAGIFNSSKPELWILQDQLMVPRIYAPDYLLTHKLTIKDAITSYVLMKSQQIIKPRYLSKFDPSFTATVLEKMNCKIKF</sequence>
<feature type="domain" description="HTH tetR-type" evidence="3">
    <location>
        <begin position="4"/>
        <end position="64"/>
    </location>
</feature>
<keyword evidence="1 2" id="KW-0238">DNA-binding</keyword>
<dbReference type="InterPro" id="IPR009057">
    <property type="entry name" value="Homeodomain-like_sf"/>
</dbReference>
<evidence type="ECO:0000313" key="5">
    <source>
        <dbReference type="Proteomes" id="UP001199710"/>
    </source>
</evidence>
<protein>
    <submittedName>
        <fullName evidence="4">TetR/AcrR family transcriptional regulator</fullName>
    </submittedName>
</protein>
<organism evidence="4 5">
    <name type="scientific">Limosilactobacillus agrestis</name>
    <dbReference type="NCBI Taxonomy" id="2759748"/>
    <lineage>
        <taxon>Bacteria</taxon>
        <taxon>Bacillati</taxon>
        <taxon>Bacillota</taxon>
        <taxon>Bacilli</taxon>
        <taxon>Lactobacillales</taxon>
        <taxon>Lactobacillaceae</taxon>
        <taxon>Limosilactobacillus</taxon>
    </lineage>
</organism>
<dbReference type="PROSITE" id="PS50977">
    <property type="entry name" value="HTH_TETR_2"/>
    <property type="match status" value="1"/>
</dbReference>
<keyword evidence="5" id="KW-1185">Reference proteome</keyword>